<comment type="similarity">
    <text evidence="17">Belongs to the class VI-like SAM-binding methyltransferase superfamily. PEMT/PEM2 methyltransferase family.</text>
</comment>
<comment type="caution">
    <text evidence="19">The sequence shown here is derived from an EMBL/GenBank/DDBJ whole genome shotgun (WGS) entry which is preliminary data.</text>
</comment>
<evidence type="ECO:0000256" key="9">
    <source>
        <dbReference type="ARBA" id="ARBA00022989"/>
    </source>
</evidence>
<evidence type="ECO:0000256" key="5">
    <source>
        <dbReference type="ARBA" id="ARBA00022679"/>
    </source>
</evidence>
<feature type="topological domain" description="Lumenal" evidence="17">
    <location>
        <begin position="57"/>
        <end position="68"/>
    </location>
</feature>
<keyword evidence="3 17" id="KW-0444">Lipid biosynthesis</keyword>
<feature type="intramembrane region" description="Helical" evidence="17">
    <location>
        <begin position="36"/>
        <end position="56"/>
    </location>
</feature>
<feature type="topological domain" description="Cytoplasmic" evidence="17">
    <location>
        <begin position="203"/>
        <end position="219"/>
    </location>
</feature>
<sequence>MSSQTDLTKLTQELNTLVQDIQFLVRNLPYYITINQELLYTIACISFNPIFWNVVARLEYRTHFITKIVGSARRGCYLLALVIFSLGVYRDHVYRNCLLNQPTYQPLVDSTIVKSIAMATFGFGNVLVISSMWALRITGTYLGDYFGILMKQRVTNFPFNINDNPMYNGSTLCFLGTALWYGKPAGIAISLFVFIMYKVALMFEEPFTAKIYANRAKLD</sequence>
<evidence type="ECO:0000256" key="7">
    <source>
        <dbReference type="ARBA" id="ARBA00022692"/>
    </source>
</evidence>
<evidence type="ECO:0000256" key="4">
    <source>
        <dbReference type="ARBA" id="ARBA00022603"/>
    </source>
</evidence>
<dbReference type="InterPro" id="IPR024960">
    <property type="entry name" value="PEMT/MFAP"/>
</dbReference>
<gene>
    <name evidence="19" type="ORF">KGF56_000986</name>
</gene>
<comment type="subcellular location">
    <subcellularLocation>
        <location evidence="17">Endoplasmic reticulum membrane</location>
        <topology evidence="17">Multi-pass membrane protein</topology>
    </subcellularLocation>
    <subcellularLocation>
        <location evidence="17">Mitochondrion membrane</location>
        <topology evidence="17">Multi-pass membrane protein</topology>
    </subcellularLocation>
</comment>
<feature type="transmembrane region" description="Helical" evidence="18">
    <location>
        <begin position="172"/>
        <end position="197"/>
    </location>
</feature>
<comment type="catalytic activity">
    <reaction evidence="16 17">
        <text>a 1,2-diacyl-sn-glycero-3-phospho-N-methylethanolamine + S-adenosyl-L-methionine = a 1,2-diacyl-sn-glycero-3-phospho-N,N-dimethylethanolamine + S-adenosyl-L-homocysteine + H(+)</text>
        <dbReference type="Rhea" id="RHEA:32735"/>
        <dbReference type="ChEBI" id="CHEBI:15378"/>
        <dbReference type="ChEBI" id="CHEBI:57856"/>
        <dbReference type="ChEBI" id="CHEBI:59789"/>
        <dbReference type="ChEBI" id="CHEBI:64572"/>
        <dbReference type="ChEBI" id="CHEBI:64573"/>
        <dbReference type="EC" id="2.1.1.71"/>
    </reaction>
</comment>
<keyword evidence="5 17" id="KW-0808">Transferase</keyword>
<keyword evidence="12 17" id="KW-0472">Membrane</keyword>
<evidence type="ECO:0000256" key="16">
    <source>
        <dbReference type="ARBA" id="ARBA00052459"/>
    </source>
</evidence>
<feature type="transmembrane region" description="Helical" evidence="18">
    <location>
        <begin position="75"/>
        <end position="92"/>
    </location>
</feature>
<dbReference type="FunFam" id="1.20.120.1630:FF:000005">
    <property type="entry name" value="Phosphatidylethanolamine N-methyltransferase"/>
    <property type="match status" value="1"/>
</dbReference>
<keyword evidence="11 17" id="KW-0496">Mitochondrion</keyword>
<evidence type="ECO:0000256" key="6">
    <source>
        <dbReference type="ARBA" id="ARBA00022691"/>
    </source>
</evidence>
<dbReference type="GO" id="GO:0000773">
    <property type="term" value="F:phosphatidyl-N-methylethanolamine N-methyltransferase activity"/>
    <property type="evidence" value="ECO:0007669"/>
    <property type="project" value="UniProtKB-UniRule"/>
</dbReference>
<keyword evidence="10 17" id="KW-0443">Lipid metabolism</keyword>
<dbReference type="GO" id="GO:0006656">
    <property type="term" value="P:phosphatidylcholine biosynthetic process"/>
    <property type="evidence" value="ECO:0007669"/>
    <property type="project" value="UniProtKB-UniRule"/>
</dbReference>
<comment type="function">
    <text evidence="17">Catalyzes the second two steps of the methylation pathway of phosphatidylcholine biosynthesis, the SAM-dependent methylation of phosphatidylmonomethylethanolamine (PMME) to phosphatidyldimethylethanolamine (PDME) and of PDME to phosphatidylcholine (PC).</text>
</comment>
<dbReference type="InterPro" id="IPR007318">
    <property type="entry name" value="Phopholipid_MeTrfase"/>
</dbReference>
<keyword evidence="6 17" id="KW-0949">S-adenosyl-L-methionine</keyword>
<protein>
    <recommendedName>
        <fullName evidence="17">Phosphatidyl-N-methylethanolamine N-methyltransferase</fullName>
        <ecNumber evidence="17">2.1.1.71</ecNumber>
    </recommendedName>
    <alternativeName>
        <fullName evidence="17">Phospholipid methyltransferase</fullName>
        <shortName evidence="17">PLMT</shortName>
    </alternativeName>
</protein>
<dbReference type="PIRSF" id="PIRSF005444">
    <property type="entry name" value="PEMT"/>
    <property type="match status" value="1"/>
</dbReference>
<dbReference type="GeneID" id="73378603"/>
<dbReference type="PANTHER" id="PTHR15458:SF5">
    <property type="entry name" value="PHOSPHATIDYLETHANOLAMINE N-METHYLTRANSFERASE"/>
    <property type="match status" value="1"/>
</dbReference>
<comment type="catalytic activity">
    <reaction evidence="15">
        <text>a 1,2-diacyl-sn-glycero-3-phospho-N,N-dimethylethanolamine + S-adenosyl-L-methionine = a 1,2-diacyl-sn-glycero-3-phosphocholine + S-adenosyl-L-homocysteine + H(+)</text>
        <dbReference type="Rhea" id="RHEA:32739"/>
        <dbReference type="ChEBI" id="CHEBI:15378"/>
        <dbReference type="ChEBI" id="CHEBI:57643"/>
        <dbReference type="ChEBI" id="CHEBI:57856"/>
        <dbReference type="ChEBI" id="CHEBI:59789"/>
        <dbReference type="ChEBI" id="CHEBI:64572"/>
        <dbReference type="EC" id="2.1.1.71"/>
    </reaction>
</comment>
<evidence type="ECO:0000256" key="12">
    <source>
        <dbReference type="ARBA" id="ARBA00023136"/>
    </source>
</evidence>
<dbReference type="Proteomes" id="UP001202479">
    <property type="component" value="Unassembled WGS sequence"/>
</dbReference>
<evidence type="ECO:0000256" key="14">
    <source>
        <dbReference type="ARBA" id="ARBA00023264"/>
    </source>
</evidence>
<keyword evidence="20" id="KW-1185">Reference proteome</keyword>
<keyword evidence="9 17" id="KW-1133">Transmembrane helix</keyword>
<feature type="transmembrane region" description="Helical" evidence="18">
    <location>
        <begin position="112"/>
        <end position="135"/>
    </location>
</feature>
<dbReference type="RefSeq" id="XP_049181889.1">
    <property type="nucleotide sequence ID" value="XM_049326951.1"/>
</dbReference>
<feature type="topological domain" description="Lumenal" evidence="17">
    <location>
        <begin position="1"/>
        <end position="35"/>
    </location>
</feature>
<dbReference type="HAMAP" id="MF_03216">
    <property type="entry name" value="PLMT"/>
    <property type="match status" value="1"/>
</dbReference>
<evidence type="ECO:0000256" key="13">
    <source>
        <dbReference type="ARBA" id="ARBA00023209"/>
    </source>
</evidence>
<dbReference type="Pfam" id="PF04191">
    <property type="entry name" value="PEMT"/>
    <property type="match status" value="1"/>
</dbReference>
<dbReference type="EC" id="2.1.1.71" evidence="17"/>
<dbReference type="PROSITE" id="PS51599">
    <property type="entry name" value="SAM_PEMT_PEM2"/>
    <property type="match status" value="1"/>
</dbReference>
<feature type="binding site" evidence="17">
    <location>
        <begin position="204"/>
        <end position="205"/>
    </location>
    <ligand>
        <name>S-adenosyl-L-methionine</name>
        <dbReference type="ChEBI" id="CHEBI:59789"/>
    </ligand>
</feature>
<dbReference type="GO" id="GO:0032259">
    <property type="term" value="P:methylation"/>
    <property type="evidence" value="ECO:0007669"/>
    <property type="project" value="UniProtKB-KW"/>
</dbReference>
<comment type="pathway">
    <text evidence="2">Lipid metabolism.</text>
</comment>
<keyword evidence="7 17" id="KW-0812">Transmembrane</keyword>
<organism evidence="19 20">
    <name type="scientific">Candida oxycetoniae</name>
    <dbReference type="NCBI Taxonomy" id="497107"/>
    <lineage>
        <taxon>Eukaryota</taxon>
        <taxon>Fungi</taxon>
        <taxon>Dikarya</taxon>
        <taxon>Ascomycota</taxon>
        <taxon>Saccharomycotina</taxon>
        <taxon>Pichiomycetes</taxon>
        <taxon>Debaryomycetaceae</taxon>
        <taxon>Candida/Lodderomyces clade</taxon>
        <taxon>Candida</taxon>
    </lineage>
</organism>
<keyword evidence="14 17" id="KW-1208">Phospholipid metabolism</keyword>
<comment type="caution">
    <text evidence="17">Lacks conserved residue(s) required for the propagation of feature annotation.</text>
</comment>
<reference evidence="19" key="1">
    <citation type="journal article" date="2022" name="DNA Res.">
        <title>Genome analysis of five recently described species of the CUG-Ser clade uncovers Candida theae as a new hybrid lineage with pathogenic potential in the Candida parapsilosis species complex.</title>
        <authorList>
            <person name="Mixao V."/>
            <person name="Del Olmo V."/>
            <person name="Hegedusova E."/>
            <person name="Saus E."/>
            <person name="Pryszcz L."/>
            <person name="Cillingova A."/>
            <person name="Nosek J."/>
            <person name="Gabaldon T."/>
        </authorList>
    </citation>
    <scope>NUCLEOTIDE SEQUENCE</scope>
    <source>
        <strain evidence="19">CBS 10844</strain>
    </source>
</reference>
<feature type="topological domain" description="Lumenal" evidence="17">
    <location>
        <begin position="139"/>
        <end position="181"/>
    </location>
</feature>
<evidence type="ECO:0000256" key="18">
    <source>
        <dbReference type="SAM" id="Phobius"/>
    </source>
</evidence>
<keyword evidence="8 17" id="KW-0256">Endoplasmic reticulum</keyword>
<comment type="pathway">
    <text evidence="1 17">Phospholipid metabolism; phosphatidylcholine biosynthesis.</text>
</comment>
<evidence type="ECO:0000256" key="2">
    <source>
        <dbReference type="ARBA" id="ARBA00005189"/>
    </source>
</evidence>
<evidence type="ECO:0000256" key="15">
    <source>
        <dbReference type="ARBA" id="ARBA00051252"/>
    </source>
</evidence>
<feature type="transmembrane region" description="Helical" evidence="18">
    <location>
        <begin position="38"/>
        <end position="55"/>
    </location>
</feature>
<evidence type="ECO:0000256" key="17">
    <source>
        <dbReference type="HAMAP-Rule" id="MF_03216"/>
    </source>
</evidence>
<accession>A0AAI9WZK0</accession>
<evidence type="ECO:0000256" key="3">
    <source>
        <dbReference type="ARBA" id="ARBA00022516"/>
    </source>
</evidence>
<dbReference type="EMBL" id="JAHUZD010000025">
    <property type="protein sequence ID" value="KAI3406144.1"/>
    <property type="molecule type" value="Genomic_DNA"/>
</dbReference>
<keyword evidence="4 17" id="KW-0489">Methyltransferase</keyword>
<dbReference type="Gene3D" id="1.20.120.1630">
    <property type="match status" value="1"/>
</dbReference>
<dbReference type="PANTHER" id="PTHR15458">
    <property type="entry name" value="PHOSPHATIDYLETHANOLAMINE N-METHYLTRANSFERASE"/>
    <property type="match status" value="1"/>
</dbReference>
<proteinExistence type="inferred from homology"/>
<name>A0AAI9WZK0_9ASCO</name>
<dbReference type="GO" id="GO:0005789">
    <property type="term" value="C:endoplasmic reticulum membrane"/>
    <property type="evidence" value="ECO:0007669"/>
    <property type="project" value="UniProtKB-SubCell"/>
</dbReference>
<evidence type="ECO:0000256" key="10">
    <source>
        <dbReference type="ARBA" id="ARBA00023098"/>
    </source>
</evidence>
<evidence type="ECO:0000256" key="1">
    <source>
        <dbReference type="ARBA" id="ARBA00004969"/>
    </source>
</evidence>
<evidence type="ECO:0000313" key="20">
    <source>
        <dbReference type="Proteomes" id="UP001202479"/>
    </source>
</evidence>
<evidence type="ECO:0000313" key="19">
    <source>
        <dbReference type="EMBL" id="KAI3406144.1"/>
    </source>
</evidence>
<evidence type="ECO:0000256" key="8">
    <source>
        <dbReference type="ARBA" id="ARBA00022824"/>
    </source>
</evidence>
<dbReference type="GO" id="GO:0031966">
    <property type="term" value="C:mitochondrial membrane"/>
    <property type="evidence" value="ECO:0007669"/>
    <property type="project" value="UniProtKB-SubCell"/>
</dbReference>
<feature type="binding site" evidence="17">
    <location>
        <begin position="122"/>
        <end position="124"/>
    </location>
    <ligand>
        <name>S-adenosyl-L-methionine</name>
        <dbReference type="ChEBI" id="CHEBI:59789"/>
    </ligand>
</feature>
<dbReference type="AlphaFoldDB" id="A0AAI9WZK0"/>
<evidence type="ECO:0000256" key="11">
    <source>
        <dbReference type="ARBA" id="ARBA00023128"/>
    </source>
</evidence>
<keyword evidence="13 17" id="KW-0594">Phospholipid biosynthesis</keyword>